<organism evidence="2 3">
    <name type="scientific">Corallococcus llansteffanensis</name>
    <dbReference type="NCBI Taxonomy" id="2316731"/>
    <lineage>
        <taxon>Bacteria</taxon>
        <taxon>Pseudomonadati</taxon>
        <taxon>Myxococcota</taxon>
        <taxon>Myxococcia</taxon>
        <taxon>Myxococcales</taxon>
        <taxon>Cystobacterineae</taxon>
        <taxon>Myxococcaceae</taxon>
        <taxon>Corallococcus</taxon>
    </lineage>
</organism>
<keyword evidence="3" id="KW-1185">Reference proteome</keyword>
<evidence type="ECO:0000313" key="3">
    <source>
        <dbReference type="Proteomes" id="UP000272888"/>
    </source>
</evidence>
<dbReference type="EMBL" id="RAWB01000479">
    <property type="protein sequence ID" value="RKH48989.1"/>
    <property type="molecule type" value="Genomic_DNA"/>
</dbReference>
<gene>
    <name evidence="2" type="ORF">D7V93_32520</name>
</gene>
<proteinExistence type="predicted"/>
<comment type="caution">
    <text evidence="2">The sequence shown here is derived from an EMBL/GenBank/DDBJ whole genome shotgun (WGS) entry which is preliminary data.</text>
</comment>
<reference evidence="3" key="1">
    <citation type="submission" date="2018-09" db="EMBL/GenBank/DDBJ databases">
        <authorList>
            <person name="Livingstone P.G."/>
            <person name="Whitworth D.E."/>
        </authorList>
    </citation>
    <scope>NUCLEOTIDE SEQUENCE [LARGE SCALE GENOMIC DNA]</scope>
    <source>
        <strain evidence="3">CA051B</strain>
    </source>
</reference>
<dbReference type="Proteomes" id="UP000272888">
    <property type="component" value="Unassembled WGS sequence"/>
</dbReference>
<protein>
    <submittedName>
        <fullName evidence="2">Uncharacterized protein</fullName>
    </submittedName>
</protein>
<feature type="region of interest" description="Disordered" evidence="1">
    <location>
        <begin position="33"/>
        <end position="53"/>
    </location>
</feature>
<evidence type="ECO:0000256" key="1">
    <source>
        <dbReference type="SAM" id="MobiDB-lite"/>
    </source>
</evidence>
<accession>A0A3A8NZL9</accession>
<sequence>MSALTPRAGRILALILAAGAVVGAAATTLLMGESRPTSSQAPEASAIGEPVPGSKALEEKVGSDWWRANLHSAFPVVEPANLLLQGLVASKVAPEEDGSPGDRKALRAIERAWVDAKMIDKPFTQQDYSHFYKPLSEFELFGRKVLAVEYEYLEEWIGCCVNNGFSVLLSNTAGDDVSLHRFARENNCRVRVGKDVCCTPLEWEAQEKAGKFIRLSCRESDSYADEASEE</sequence>
<name>A0A3A8NZL9_9BACT</name>
<dbReference type="AlphaFoldDB" id="A0A3A8NZL9"/>
<evidence type="ECO:0000313" key="2">
    <source>
        <dbReference type="EMBL" id="RKH48989.1"/>
    </source>
</evidence>